<keyword evidence="8" id="KW-0539">Nucleus</keyword>
<dbReference type="Ensembl" id="ENSSBOT00000035085.1">
    <property type="protein sequence ID" value="ENSSBOP00000018270.1"/>
    <property type="gene ID" value="ENSSBOG00000025752.1"/>
</dbReference>
<keyword evidence="3" id="KW-0597">Phosphoprotein</keyword>
<dbReference type="OMA" id="GANDKLC"/>
<dbReference type="AlphaFoldDB" id="A0A2K6TF69"/>
<dbReference type="FunFam" id="3.10.20.90:FF:000108">
    <property type="entry name" value="Elongin-B"/>
    <property type="match status" value="1"/>
</dbReference>
<evidence type="ECO:0000256" key="7">
    <source>
        <dbReference type="ARBA" id="ARBA00023163"/>
    </source>
</evidence>
<evidence type="ECO:0000256" key="3">
    <source>
        <dbReference type="ARBA" id="ARBA00022553"/>
    </source>
</evidence>
<protein>
    <recommendedName>
        <fullName evidence="11">Elongin-B</fullName>
    </recommendedName>
    <alternativeName>
        <fullName evidence="14">Elongin 18 kDa subunit</fullName>
    </alternativeName>
    <alternativeName>
        <fullName evidence="12">RNA polymerase II transcription factor SIII subunit B</fullName>
    </alternativeName>
    <alternativeName>
        <fullName evidence="15">SIII p18</fullName>
    </alternativeName>
    <alternativeName>
        <fullName evidence="13">Transcription elongation factor B polypeptide 2</fullName>
    </alternativeName>
</protein>
<dbReference type="GeneTree" id="ENSGT00390000018316"/>
<dbReference type="InterPro" id="IPR029071">
    <property type="entry name" value="Ubiquitin-like_domsf"/>
</dbReference>
<evidence type="ECO:0000256" key="1">
    <source>
        <dbReference type="ARBA" id="ARBA00004123"/>
    </source>
</evidence>
<keyword evidence="6" id="KW-0805">Transcription regulation</keyword>
<dbReference type="PANTHER" id="PTHR13248">
    <property type="entry name" value="TRANSCRIPTION ELONGATION FACTOR B POLYPEPTIDE 2"/>
    <property type="match status" value="1"/>
</dbReference>
<evidence type="ECO:0000256" key="5">
    <source>
        <dbReference type="ARBA" id="ARBA00022990"/>
    </source>
</evidence>
<dbReference type="SUPFAM" id="SSF54236">
    <property type="entry name" value="Ubiquitin-like"/>
    <property type="match status" value="1"/>
</dbReference>
<dbReference type="GO" id="GO:0070449">
    <property type="term" value="C:elongin complex"/>
    <property type="evidence" value="ECO:0007669"/>
    <property type="project" value="InterPro"/>
</dbReference>
<evidence type="ECO:0000256" key="6">
    <source>
        <dbReference type="ARBA" id="ARBA00023015"/>
    </source>
</evidence>
<feature type="domain" description="Ubiquitin-like" evidence="18">
    <location>
        <begin position="15"/>
        <end position="78"/>
    </location>
</feature>
<evidence type="ECO:0000256" key="10">
    <source>
        <dbReference type="ARBA" id="ARBA00060803"/>
    </source>
</evidence>
<evidence type="ECO:0000256" key="15">
    <source>
        <dbReference type="ARBA" id="ARBA00083653"/>
    </source>
</evidence>
<evidence type="ECO:0000256" key="4">
    <source>
        <dbReference type="ARBA" id="ARBA00022786"/>
    </source>
</evidence>
<comment type="pathway">
    <text evidence="2">Protein modification; protein ubiquitination.</text>
</comment>
<dbReference type="GO" id="GO:0006368">
    <property type="term" value="P:transcription elongation by RNA polymerase II"/>
    <property type="evidence" value="ECO:0007669"/>
    <property type="project" value="InterPro"/>
</dbReference>
<dbReference type="InterPro" id="IPR000626">
    <property type="entry name" value="Ubiquitin-like_dom"/>
</dbReference>
<comment type="similarity">
    <text evidence="10">Belongs to the Elongin B family.</text>
</comment>
<dbReference type="Gene3D" id="3.10.20.90">
    <property type="entry name" value="Phosphatidylinositol 3-kinase Catalytic Subunit, Chain A, domain 1"/>
    <property type="match status" value="1"/>
</dbReference>
<evidence type="ECO:0000256" key="17">
    <source>
        <dbReference type="SAM" id="MobiDB-lite"/>
    </source>
</evidence>
<keyword evidence="4" id="KW-0833">Ubl conjugation pathway</keyword>
<dbReference type="CDD" id="cd01788">
    <property type="entry name" value="Ubl_ElonginB"/>
    <property type="match status" value="1"/>
</dbReference>
<comment type="subunit">
    <text evidence="16">Heterotrimer of an A (ELOA, ELOA2 or ELOA3P), ELOB and ELOC subunit. The elongin BC complex interacts with EPOP; leading to recruit the elongin BC complex to Polycomb group (PcG) target genes, thereby restricting excessive activity of the PRC2/EED-EZH2 complex. Component of multiple cullin-RING E3 ubiquitin-protein ligase complexes composed of Elongin BC (ELOB and ELOC), a cullin (either CUL2 or CUL5), a catalytic subunit (either RBX1 or RNF7/RBX2), as well as a substrate adapter protein that can be either ASB2, ASB9, ASB11, KLHDC2, KLHDC3, KLHDC10, APPBP2, FEM1A, FEM1B, FEM1C, LRR1, PCMTD1, SOCS1, SOCS2, SOCS5, SPSB1, SPSB3, ELOA, VHL, WSB1 or RAB40C. As part of the Elongin BC E3 ubiquitin ligase complex; interacts with NRBP1. May also interact with DCUN1D1, DCUN1D2, DCUN1D3 and DCUN1D5. May form oligomers as a KLHDC2/KLHDC3-ELOB-ELOC complex; this interaction is autoinhibitory for the E3 ligase complex as the substrate-binding site of KLHDC2/KLHDC3 is blocked in the oligomer.</text>
</comment>
<organism evidence="19 20">
    <name type="scientific">Saimiri boliviensis boliviensis</name>
    <name type="common">Bolivian squirrel monkey</name>
    <dbReference type="NCBI Taxonomy" id="39432"/>
    <lineage>
        <taxon>Eukaryota</taxon>
        <taxon>Metazoa</taxon>
        <taxon>Chordata</taxon>
        <taxon>Craniata</taxon>
        <taxon>Vertebrata</taxon>
        <taxon>Euteleostomi</taxon>
        <taxon>Mammalia</taxon>
        <taxon>Eutheria</taxon>
        <taxon>Euarchontoglires</taxon>
        <taxon>Primates</taxon>
        <taxon>Haplorrhini</taxon>
        <taxon>Platyrrhini</taxon>
        <taxon>Cebidae</taxon>
        <taxon>Saimiriinae</taxon>
        <taxon>Saimiri</taxon>
    </lineage>
</organism>
<evidence type="ECO:0000313" key="20">
    <source>
        <dbReference type="Proteomes" id="UP000233220"/>
    </source>
</evidence>
<accession>A0A2K6TF69</accession>
<dbReference type="PANTHER" id="PTHR13248:SF4">
    <property type="entry name" value="ELONGIN B"/>
    <property type="match status" value="1"/>
</dbReference>
<evidence type="ECO:0000256" key="14">
    <source>
        <dbReference type="ARBA" id="ARBA00081013"/>
    </source>
</evidence>
<dbReference type="PROSITE" id="PS50053">
    <property type="entry name" value="UBIQUITIN_2"/>
    <property type="match status" value="1"/>
</dbReference>
<feature type="compositionally biased region" description="Polar residues" evidence="17">
    <location>
        <begin position="121"/>
        <end position="132"/>
    </location>
</feature>
<evidence type="ECO:0000256" key="12">
    <source>
        <dbReference type="ARBA" id="ARBA00076690"/>
    </source>
</evidence>
<dbReference type="Proteomes" id="UP000233220">
    <property type="component" value="Unplaced"/>
</dbReference>
<feature type="region of interest" description="Disordered" evidence="17">
    <location>
        <begin position="109"/>
        <end position="132"/>
    </location>
</feature>
<evidence type="ECO:0000259" key="18">
    <source>
        <dbReference type="PROSITE" id="PS50053"/>
    </source>
</evidence>
<dbReference type="SMART" id="SM00213">
    <property type="entry name" value="UBQ"/>
    <property type="match status" value="1"/>
</dbReference>
<evidence type="ECO:0000256" key="16">
    <source>
        <dbReference type="ARBA" id="ARBA00093515"/>
    </source>
</evidence>
<evidence type="ECO:0000256" key="13">
    <source>
        <dbReference type="ARBA" id="ARBA00080438"/>
    </source>
</evidence>
<evidence type="ECO:0000256" key="11">
    <source>
        <dbReference type="ARBA" id="ARBA00074516"/>
    </source>
</evidence>
<comment type="subcellular location">
    <subcellularLocation>
        <location evidence="1">Nucleus</location>
    </subcellularLocation>
</comment>
<comment type="function">
    <text evidence="9">SIII, also known as elongin, is a general transcription elongation factor that increases the RNA polymerase II transcription elongation past template-encoded arresting sites. Subunit A is transcriptionally active and its transcription activity is strongly enhanced by binding to the dimeric complex of the SIII regulatory subunits B and C (elongin BC complex). In embryonic stem cells, the elongin BC complex is recruited by EPOP to Polycomb group (PcG) target genes in order generate genomic region that display both active and repressive chromatin properties, an important feature of pluripotent stem cells.</text>
</comment>
<keyword evidence="7" id="KW-0804">Transcription</keyword>
<evidence type="ECO:0000313" key="19">
    <source>
        <dbReference type="Ensembl" id="ENSSBOP00000018270.1"/>
    </source>
</evidence>
<dbReference type="STRING" id="39432.ENSSBOP00000018270"/>
<keyword evidence="5" id="KW-0007">Acetylation</keyword>
<reference evidence="19" key="1">
    <citation type="submission" date="2025-08" db="UniProtKB">
        <authorList>
            <consortium name="Ensembl"/>
        </authorList>
    </citation>
    <scope>IDENTIFICATION</scope>
</reference>
<evidence type="ECO:0000256" key="2">
    <source>
        <dbReference type="ARBA" id="ARBA00004906"/>
    </source>
</evidence>
<name>A0A2K6TF69_SAIBB</name>
<dbReference type="InterPro" id="IPR039049">
    <property type="entry name" value="ELOB"/>
</dbReference>
<evidence type="ECO:0000256" key="9">
    <source>
        <dbReference type="ARBA" id="ARBA00054216"/>
    </source>
</evidence>
<reference evidence="19" key="2">
    <citation type="submission" date="2025-09" db="UniProtKB">
        <authorList>
            <consortium name="Ensembl"/>
        </authorList>
    </citation>
    <scope>IDENTIFICATION</scope>
</reference>
<dbReference type="GO" id="GO:0030891">
    <property type="term" value="C:VCB complex"/>
    <property type="evidence" value="ECO:0007669"/>
    <property type="project" value="InterPro"/>
</dbReference>
<sequence>MEGRGFALTPARRPQDVFLVIRRHQTTIFADAKASSAVFGLKRIVDGILKRPPDEQRLYKDDQLLDDGKTLGECGFTSPTARPQAPATVRLAFRAEDAFEALCIEPCSSPPELPDVMKPQDSGSSANEQAVQ</sequence>
<evidence type="ECO:0000256" key="8">
    <source>
        <dbReference type="ARBA" id="ARBA00023242"/>
    </source>
</evidence>
<proteinExistence type="inferred from homology"/>
<keyword evidence="20" id="KW-1185">Reference proteome</keyword>